<dbReference type="Proteomes" id="UP001497497">
    <property type="component" value="Unassembled WGS sequence"/>
</dbReference>
<protein>
    <submittedName>
        <fullName evidence="1">Uncharacterized protein</fullName>
    </submittedName>
</protein>
<dbReference type="EMBL" id="CAXITT010000242">
    <property type="protein sequence ID" value="CAL1536876.1"/>
    <property type="molecule type" value="Genomic_DNA"/>
</dbReference>
<keyword evidence="2" id="KW-1185">Reference proteome</keyword>
<gene>
    <name evidence="1" type="ORF">GSLYS_00010789001</name>
</gene>
<comment type="caution">
    <text evidence="1">The sequence shown here is derived from an EMBL/GenBank/DDBJ whole genome shotgun (WGS) entry which is preliminary data.</text>
</comment>
<accession>A0AAV2HVZ8</accession>
<sequence>MSYFNQTYNRCLAARNPDLIDSPYFMASDMEHHYPNLYDFQRATMFNSPGPLYAPFNRPLFVPRSRPSYMREEDYRVRSDWLSIWGNAAVRHNNTSLANLD</sequence>
<dbReference type="AlphaFoldDB" id="A0AAV2HVZ8"/>
<organism evidence="1 2">
    <name type="scientific">Lymnaea stagnalis</name>
    <name type="common">Great pond snail</name>
    <name type="synonym">Helix stagnalis</name>
    <dbReference type="NCBI Taxonomy" id="6523"/>
    <lineage>
        <taxon>Eukaryota</taxon>
        <taxon>Metazoa</taxon>
        <taxon>Spiralia</taxon>
        <taxon>Lophotrochozoa</taxon>
        <taxon>Mollusca</taxon>
        <taxon>Gastropoda</taxon>
        <taxon>Heterobranchia</taxon>
        <taxon>Euthyneura</taxon>
        <taxon>Panpulmonata</taxon>
        <taxon>Hygrophila</taxon>
        <taxon>Lymnaeoidea</taxon>
        <taxon>Lymnaeidae</taxon>
        <taxon>Lymnaea</taxon>
    </lineage>
</organism>
<evidence type="ECO:0000313" key="2">
    <source>
        <dbReference type="Proteomes" id="UP001497497"/>
    </source>
</evidence>
<evidence type="ECO:0000313" key="1">
    <source>
        <dbReference type="EMBL" id="CAL1536876.1"/>
    </source>
</evidence>
<name>A0AAV2HVZ8_LYMST</name>
<reference evidence="1 2" key="1">
    <citation type="submission" date="2024-04" db="EMBL/GenBank/DDBJ databases">
        <authorList>
            <consortium name="Genoscope - CEA"/>
            <person name="William W."/>
        </authorList>
    </citation>
    <scope>NUCLEOTIDE SEQUENCE [LARGE SCALE GENOMIC DNA]</scope>
</reference>
<proteinExistence type="predicted"/>